<keyword evidence="1" id="KW-0472">Membrane</keyword>
<feature type="transmembrane region" description="Helical" evidence="1">
    <location>
        <begin position="30"/>
        <end position="48"/>
    </location>
</feature>
<dbReference type="AlphaFoldDB" id="A0A2M7BVX4"/>
<evidence type="ECO:0000256" key="1">
    <source>
        <dbReference type="SAM" id="Phobius"/>
    </source>
</evidence>
<keyword evidence="1" id="KW-0812">Transmembrane</keyword>
<keyword evidence="1" id="KW-1133">Transmembrane helix</keyword>
<name>A0A2M7BVX4_9BACT</name>
<evidence type="ECO:0000313" key="3">
    <source>
        <dbReference type="Proteomes" id="UP000230673"/>
    </source>
</evidence>
<reference evidence="3" key="1">
    <citation type="submission" date="2017-09" db="EMBL/GenBank/DDBJ databases">
        <title>Depth-based differentiation of microbial function through sediment-hosted aquifers and enrichment of novel symbionts in the deep terrestrial subsurface.</title>
        <authorList>
            <person name="Probst A.J."/>
            <person name="Ladd B."/>
            <person name="Jarett J.K."/>
            <person name="Geller-Mcgrath D.E."/>
            <person name="Sieber C.M.K."/>
            <person name="Emerson J.B."/>
            <person name="Anantharaman K."/>
            <person name="Thomas B.C."/>
            <person name="Malmstrom R."/>
            <person name="Stieglmeier M."/>
            <person name="Klingl A."/>
            <person name="Woyke T."/>
            <person name="Ryan C.M."/>
            <person name="Banfield J.F."/>
        </authorList>
    </citation>
    <scope>NUCLEOTIDE SEQUENCE [LARGE SCALE GENOMIC DNA]</scope>
</reference>
<accession>A0A2M7BVX4</accession>
<comment type="caution">
    <text evidence="2">The sequence shown here is derived from an EMBL/GenBank/DDBJ whole genome shotgun (WGS) entry which is preliminary data.</text>
</comment>
<gene>
    <name evidence="2" type="ORF">COS50_03980</name>
</gene>
<protein>
    <submittedName>
        <fullName evidence="2">Uncharacterized protein</fullName>
    </submittedName>
</protein>
<evidence type="ECO:0000313" key="2">
    <source>
        <dbReference type="EMBL" id="PIV10717.1"/>
    </source>
</evidence>
<sequence length="158" mass="18882">MKDMKQVLEKLGKLKSFGDKVSFRPKWRNLFFLMIIFLLVFLLSNIYSSQKISSLFFSLINNDRKSVIEFLQKIRQMPYFPQQLKYYENIYGPPLKTEVFAEELEREVKITKLEQILEKNHQSRDILYGLFLLYKEKGNSLKAEKYLKLAKEVDPTIK</sequence>
<dbReference type="Proteomes" id="UP000230673">
    <property type="component" value="Unassembled WGS sequence"/>
</dbReference>
<proteinExistence type="predicted"/>
<dbReference type="EMBL" id="PEUY01000059">
    <property type="protein sequence ID" value="PIV10717.1"/>
    <property type="molecule type" value="Genomic_DNA"/>
</dbReference>
<organism evidence="2 3">
    <name type="scientific">Candidatus Roizmanbacteria bacterium CG03_land_8_20_14_0_80_35_26</name>
    <dbReference type="NCBI Taxonomy" id="1974845"/>
    <lineage>
        <taxon>Bacteria</taxon>
        <taxon>Candidatus Roizmaniibacteriota</taxon>
    </lineage>
</organism>